<evidence type="ECO:0000256" key="4">
    <source>
        <dbReference type="ARBA" id="ARBA00022605"/>
    </source>
</evidence>
<dbReference type="HAMAP" id="MF_00300">
    <property type="entry name" value="Chorismate_synth"/>
    <property type="match status" value="1"/>
</dbReference>
<dbReference type="PROSITE" id="PS00789">
    <property type="entry name" value="CHORISMATE_SYNTHASE_3"/>
    <property type="match status" value="1"/>
</dbReference>
<keyword evidence="6 11" id="KW-0288">FMN</keyword>
<name>A0A4Q8AKH6_9MICO</name>
<dbReference type="GO" id="GO:0009073">
    <property type="term" value="P:aromatic amino acid family biosynthetic process"/>
    <property type="evidence" value="ECO:0007669"/>
    <property type="project" value="UniProtKB-KW"/>
</dbReference>
<dbReference type="UniPathway" id="UPA00053">
    <property type="reaction ID" value="UER00090"/>
</dbReference>
<feature type="binding site" evidence="11">
    <location>
        <begin position="314"/>
        <end position="318"/>
    </location>
    <ligand>
        <name>FMN</name>
        <dbReference type="ChEBI" id="CHEBI:58210"/>
    </ligand>
</feature>
<comment type="caution">
    <text evidence="13">The sequence shown here is derived from an EMBL/GenBank/DDBJ whole genome shotgun (WGS) entry which is preliminary data.</text>
</comment>
<dbReference type="SUPFAM" id="SSF103263">
    <property type="entry name" value="Chorismate synthase, AroC"/>
    <property type="match status" value="1"/>
</dbReference>
<evidence type="ECO:0000256" key="7">
    <source>
        <dbReference type="ARBA" id="ARBA00022827"/>
    </source>
</evidence>
<dbReference type="FunFam" id="3.60.150.10:FF:000002">
    <property type="entry name" value="Chorismate synthase"/>
    <property type="match status" value="1"/>
</dbReference>
<dbReference type="GO" id="GO:0004107">
    <property type="term" value="F:chorismate synthase activity"/>
    <property type="evidence" value="ECO:0007669"/>
    <property type="project" value="UniProtKB-UniRule"/>
</dbReference>
<comment type="pathway">
    <text evidence="1 11 12">Metabolic intermediate biosynthesis; chorismate biosynthesis; chorismate from D-erythrose 4-phosphate and phosphoenolpyruvate: step 7/7.</text>
</comment>
<comment type="catalytic activity">
    <reaction evidence="11 12">
        <text>5-O-(1-carboxyvinyl)-3-phosphoshikimate = chorismate + phosphate</text>
        <dbReference type="Rhea" id="RHEA:21020"/>
        <dbReference type="ChEBI" id="CHEBI:29748"/>
        <dbReference type="ChEBI" id="CHEBI:43474"/>
        <dbReference type="ChEBI" id="CHEBI:57701"/>
        <dbReference type="EC" id="4.2.3.5"/>
    </reaction>
</comment>
<evidence type="ECO:0000256" key="5">
    <source>
        <dbReference type="ARBA" id="ARBA00022630"/>
    </source>
</evidence>
<evidence type="ECO:0000256" key="6">
    <source>
        <dbReference type="ARBA" id="ARBA00022643"/>
    </source>
</evidence>
<dbReference type="PROSITE" id="PS00788">
    <property type="entry name" value="CHORISMATE_SYNTHASE_2"/>
    <property type="match status" value="1"/>
</dbReference>
<keyword evidence="14" id="KW-1185">Reference proteome</keyword>
<dbReference type="EMBL" id="SHLC01000001">
    <property type="protein sequence ID" value="RZU65017.1"/>
    <property type="molecule type" value="Genomic_DNA"/>
</dbReference>
<evidence type="ECO:0000256" key="12">
    <source>
        <dbReference type="RuleBase" id="RU000605"/>
    </source>
</evidence>
<comment type="cofactor">
    <cofactor evidence="11 12">
        <name>FMNH2</name>
        <dbReference type="ChEBI" id="CHEBI:57618"/>
    </cofactor>
    <text evidence="11 12">Reduced FMN (FMNH(2)).</text>
</comment>
<dbReference type="GO" id="GO:0009423">
    <property type="term" value="P:chorismate biosynthetic process"/>
    <property type="evidence" value="ECO:0007669"/>
    <property type="project" value="UniProtKB-UniRule"/>
</dbReference>
<gene>
    <name evidence="11" type="primary">aroC</name>
    <name evidence="13" type="ORF">EV379_1336</name>
</gene>
<dbReference type="NCBIfam" id="TIGR00033">
    <property type="entry name" value="aroC"/>
    <property type="match status" value="1"/>
</dbReference>
<feature type="binding site" evidence="11">
    <location>
        <begin position="255"/>
        <end position="256"/>
    </location>
    <ligand>
        <name>FMN</name>
        <dbReference type="ChEBI" id="CHEBI:58210"/>
    </ligand>
</feature>
<evidence type="ECO:0000256" key="1">
    <source>
        <dbReference type="ARBA" id="ARBA00005044"/>
    </source>
</evidence>
<dbReference type="GO" id="GO:0005829">
    <property type="term" value="C:cytosol"/>
    <property type="evidence" value="ECO:0007669"/>
    <property type="project" value="TreeGrafter"/>
</dbReference>
<evidence type="ECO:0000313" key="14">
    <source>
        <dbReference type="Proteomes" id="UP000291483"/>
    </source>
</evidence>
<dbReference type="GO" id="GO:0010181">
    <property type="term" value="F:FMN binding"/>
    <property type="evidence" value="ECO:0007669"/>
    <property type="project" value="TreeGrafter"/>
</dbReference>
<comment type="similarity">
    <text evidence="2 11 12">Belongs to the chorismate synthase family.</text>
</comment>
<dbReference type="Pfam" id="PF01264">
    <property type="entry name" value="Chorismate_synt"/>
    <property type="match status" value="1"/>
</dbReference>
<comment type="subunit">
    <text evidence="11">Homotetramer.</text>
</comment>
<dbReference type="InterPro" id="IPR035904">
    <property type="entry name" value="Chorismate_synth_AroC_sf"/>
</dbReference>
<keyword evidence="9 11" id="KW-0057">Aromatic amino acid biosynthesis</keyword>
<dbReference type="OrthoDB" id="9771806at2"/>
<keyword evidence="7 11" id="KW-0274">FAD</keyword>
<protein>
    <recommendedName>
        <fullName evidence="3 11">Chorismate synthase</fullName>
        <shortName evidence="11">CS</shortName>
        <ecNumber evidence="3 11">4.2.3.5</ecNumber>
    </recommendedName>
    <alternativeName>
        <fullName evidence="11">5-enolpyruvylshikimate-3-phosphate phospholyase</fullName>
    </alternativeName>
</protein>
<dbReference type="Proteomes" id="UP000291483">
    <property type="component" value="Unassembled WGS sequence"/>
</dbReference>
<dbReference type="GO" id="GO:0008652">
    <property type="term" value="P:amino acid biosynthetic process"/>
    <property type="evidence" value="ECO:0007669"/>
    <property type="project" value="UniProtKB-KW"/>
</dbReference>
<feature type="binding site" evidence="11">
    <location>
        <position position="299"/>
    </location>
    <ligand>
        <name>FMN</name>
        <dbReference type="ChEBI" id="CHEBI:58210"/>
    </ligand>
</feature>
<dbReference type="Gene3D" id="3.60.150.10">
    <property type="entry name" value="Chorismate synthase AroC"/>
    <property type="match status" value="1"/>
</dbReference>
<dbReference type="InterPro" id="IPR000453">
    <property type="entry name" value="Chorismate_synth"/>
</dbReference>
<dbReference type="NCBIfam" id="NF003793">
    <property type="entry name" value="PRK05382.1"/>
    <property type="match status" value="1"/>
</dbReference>
<dbReference type="PANTHER" id="PTHR21085">
    <property type="entry name" value="CHORISMATE SYNTHASE"/>
    <property type="match status" value="1"/>
</dbReference>
<evidence type="ECO:0000256" key="10">
    <source>
        <dbReference type="ARBA" id="ARBA00023239"/>
    </source>
</evidence>
<feature type="binding site" evidence="11">
    <location>
        <position position="46"/>
    </location>
    <ligand>
        <name>NADP(+)</name>
        <dbReference type="ChEBI" id="CHEBI:58349"/>
    </ligand>
</feature>
<keyword evidence="8 11" id="KW-0521">NADP</keyword>
<sequence length="402" mass="42354">MLRWLTAGESHGPELIAVIEGLPAGVPVALDDIRADLARRKLGYGRGARMKFEQDELNISGGVRHGLSLGSPVALRIGNSEWPKWKDVMSAEPIDESKLGRGRGAALTRPRPGHADLVGMQKYDFDEARPVLERASARETAARVALGAVARSFLSELGIRLVSHTLSIGPVRVPEGSTLPTPDDVDTLDADPLRCFDEATSALMVAEVDDAHKEGDTLGGVVEVLAYGVPPGLGSYVHGDRRLDAQLSAALMGIQAIKGVEVGDGFLTTTRRGSAAHDELFVDGEEIQRASDKAGGIEGGMSTGTLLRVRAGMKPIATVPHSLRTVDVATGEAAVAHHQRSDVCAVPAAGVVAEAMVALTLANAMLEKFGGDSIGETRRNLRGYLDAIPSRLATGSTSRPFS</sequence>
<dbReference type="EC" id="4.2.3.5" evidence="3 11"/>
<proteinExistence type="inferred from homology"/>
<accession>A0A4Q8AKH6</accession>
<dbReference type="PANTHER" id="PTHR21085:SF0">
    <property type="entry name" value="CHORISMATE SYNTHASE"/>
    <property type="match status" value="1"/>
</dbReference>
<dbReference type="InterPro" id="IPR020541">
    <property type="entry name" value="Chorismate_synthase_CS"/>
</dbReference>
<dbReference type="PROSITE" id="PS00787">
    <property type="entry name" value="CHORISMATE_SYNTHASE_1"/>
    <property type="match status" value="1"/>
</dbReference>
<evidence type="ECO:0000256" key="2">
    <source>
        <dbReference type="ARBA" id="ARBA00008014"/>
    </source>
</evidence>
<feature type="binding site" evidence="11">
    <location>
        <begin position="134"/>
        <end position="136"/>
    </location>
    <ligand>
        <name>FMN</name>
        <dbReference type="ChEBI" id="CHEBI:58210"/>
    </ligand>
</feature>
<evidence type="ECO:0000256" key="8">
    <source>
        <dbReference type="ARBA" id="ARBA00022857"/>
    </source>
</evidence>
<keyword evidence="4 11" id="KW-0028">Amino-acid biosynthesis</keyword>
<evidence type="ECO:0000256" key="11">
    <source>
        <dbReference type="HAMAP-Rule" id="MF_00300"/>
    </source>
</evidence>
<feature type="binding site" evidence="11">
    <location>
        <position position="340"/>
    </location>
    <ligand>
        <name>FMN</name>
        <dbReference type="ChEBI" id="CHEBI:58210"/>
    </ligand>
</feature>
<keyword evidence="5 11" id="KW-0285">Flavoprotein</keyword>
<reference evidence="13 14" key="1">
    <citation type="submission" date="2019-02" db="EMBL/GenBank/DDBJ databases">
        <title>Sequencing the genomes of 1000 actinobacteria strains.</title>
        <authorList>
            <person name="Klenk H.-P."/>
        </authorList>
    </citation>
    <scope>NUCLEOTIDE SEQUENCE [LARGE SCALE GENOMIC DNA]</scope>
    <source>
        <strain evidence="13 14">DSM 18319</strain>
    </source>
</reference>
<evidence type="ECO:0000256" key="9">
    <source>
        <dbReference type="ARBA" id="ARBA00023141"/>
    </source>
</evidence>
<evidence type="ECO:0000256" key="3">
    <source>
        <dbReference type="ARBA" id="ARBA00013036"/>
    </source>
</evidence>
<evidence type="ECO:0000313" key="13">
    <source>
        <dbReference type="EMBL" id="RZU65017.1"/>
    </source>
</evidence>
<dbReference type="RefSeq" id="WP_130505428.1">
    <property type="nucleotide sequence ID" value="NZ_SHLC01000001.1"/>
</dbReference>
<dbReference type="AlphaFoldDB" id="A0A4Q8AKH6"/>
<organism evidence="13 14">
    <name type="scientific">Microterricola gilva</name>
    <dbReference type="NCBI Taxonomy" id="393267"/>
    <lineage>
        <taxon>Bacteria</taxon>
        <taxon>Bacillati</taxon>
        <taxon>Actinomycetota</taxon>
        <taxon>Actinomycetes</taxon>
        <taxon>Micrococcales</taxon>
        <taxon>Microbacteriaceae</taxon>
        <taxon>Microterricola</taxon>
    </lineage>
</organism>
<dbReference type="CDD" id="cd07304">
    <property type="entry name" value="Chorismate_synthase"/>
    <property type="match status" value="1"/>
</dbReference>
<comment type="function">
    <text evidence="11">Catalyzes the anti-1,4-elimination of the C-3 phosphate and the C-6 proR hydrogen from 5-enolpyruvylshikimate-3-phosphate (EPSP) to yield chorismate, which is the branch point compound that serves as the starting substrate for the three terminal pathways of aromatic amino acid biosynthesis. This reaction introduces a second double bond into the aromatic ring system.</text>
</comment>
<keyword evidence="10 11" id="KW-0456">Lyase</keyword>
<feature type="binding site" evidence="11">
    <location>
        <position position="40"/>
    </location>
    <ligand>
        <name>NADP(+)</name>
        <dbReference type="ChEBI" id="CHEBI:58349"/>
    </ligand>
</feature>
<dbReference type="PIRSF" id="PIRSF001456">
    <property type="entry name" value="Chorismate_synth"/>
    <property type="match status" value="1"/>
</dbReference>